<dbReference type="EMBL" id="ML120359">
    <property type="protein sequence ID" value="RPB04227.1"/>
    <property type="molecule type" value="Genomic_DNA"/>
</dbReference>
<dbReference type="AlphaFoldDB" id="A0A3N4K0X0"/>
<protein>
    <recommendedName>
        <fullName evidence="4">Ankyrin</fullName>
    </recommendedName>
</protein>
<reference evidence="2 3" key="1">
    <citation type="journal article" date="2018" name="Nat. Ecol. Evol.">
        <title>Pezizomycetes genomes reveal the molecular basis of ectomycorrhizal truffle lifestyle.</title>
        <authorList>
            <person name="Murat C."/>
            <person name="Payen T."/>
            <person name="Noel B."/>
            <person name="Kuo A."/>
            <person name="Morin E."/>
            <person name="Chen J."/>
            <person name="Kohler A."/>
            <person name="Krizsan K."/>
            <person name="Balestrini R."/>
            <person name="Da Silva C."/>
            <person name="Montanini B."/>
            <person name="Hainaut M."/>
            <person name="Levati E."/>
            <person name="Barry K.W."/>
            <person name="Belfiori B."/>
            <person name="Cichocki N."/>
            <person name="Clum A."/>
            <person name="Dockter R.B."/>
            <person name="Fauchery L."/>
            <person name="Guy J."/>
            <person name="Iotti M."/>
            <person name="Le Tacon F."/>
            <person name="Lindquist E.A."/>
            <person name="Lipzen A."/>
            <person name="Malagnac F."/>
            <person name="Mello A."/>
            <person name="Molinier V."/>
            <person name="Miyauchi S."/>
            <person name="Poulain J."/>
            <person name="Riccioni C."/>
            <person name="Rubini A."/>
            <person name="Sitrit Y."/>
            <person name="Splivallo R."/>
            <person name="Traeger S."/>
            <person name="Wang M."/>
            <person name="Zifcakova L."/>
            <person name="Wipf D."/>
            <person name="Zambonelli A."/>
            <person name="Paolocci F."/>
            <person name="Nowrousian M."/>
            <person name="Ottonello S."/>
            <person name="Baldrian P."/>
            <person name="Spatafora J.W."/>
            <person name="Henrissat B."/>
            <person name="Nagy L.G."/>
            <person name="Aury J.M."/>
            <person name="Wincker P."/>
            <person name="Grigoriev I.V."/>
            <person name="Bonfante P."/>
            <person name="Martin F.M."/>
        </authorList>
    </citation>
    <scope>NUCLEOTIDE SEQUENCE [LARGE SCALE GENOMIC DNA]</scope>
    <source>
        <strain evidence="2 3">120613-1</strain>
    </source>
</reference>
<dbReference type="Proteomes" id="UP000276215">
    <property type="component" value="Unassembled WGS sequence"/>
</dbReference>
<evidence type="ECO:0000313" key="3">
    <source>
        <dbReference type="Proteomes" id="UP000276215"/>
    </source>
</evidence>
<name>A0A3N4K0X0_9PEZI</name>
<sequence length="72" mass="7959">MDSPDNENETPLSSALSKGHNEVAKILQERLNGRSNTADDRGQVLSFLPARYVRECAVVMHSGGGDLWSRHH</sequence>
<organism evidence="2 3">
    <name type="scientific">Choiromyces venosus 120613-1</name>
    <dbReference type="NCBI Taxonomy" id="1336337"/>
    <lineage>
        <taxon>Eukaryota</taxon>
        <taxon>Fungi</taxon>
        <taxon>Dikarya</taxon>
        <taxon>Ascomycota</taxon>
        <taxon>Pezizomycotina</taxon>
        <taxon>Pezizomycetes</taxon>
        <taxon>Pezizales</taxon>
        <taxon>Tuberaceae</taxon>
        <taxon>Choiromyces</taxon>
    </lineage>
</organism>
<proteinExistence type="predicted"/>
<feature type="region of interest" description="Disordered" evidence="1">
    <location>
        <begin position="1"/>
        <end position="21"/>
    </location>
</feature>
<keyword evidence="3" id="KW-1185">Reference proteome</keyword>
<gene>
    <name evidence="2" type="ORF">L873DRAFT_1799705</name>
</gene>
<dbReference type="OrthoDB" id="20872at2759"/>
<evidence type="ECO:0000313" key="2">
    <source>
        <dbReference type="EMBL" id="RPB04227.1"/>
    </source>
</evidence>
<evidence type="ECO:0000256" key="1">
    <source>
        <dbReference type="SAM" id="MobiDB-lite"/>
    </source>
</evidence>
<evidence type="ECO:0008006" key="4">
    <source>
        <dbReference type="Google" id="ProtNLM"/>
    </source>
</evidence>
<accession>A0A3N4K0X0</accession>